<evidence type="ECO:0000256" key="1">
    <source>
        <dbReference type="SAM" id="Phobius"/>
    </source>
</evidence>
<feature type="transmembrane region" description="Helical" evidence="1">
    <location>
        <begin position="357"/>
        <end position="375"/>
    </location>
</feature>
<feature type="transmembrane region" description="Helical" evidence="1">
    <location>
        <begin position="40"/>
        <end position="60"/>
    </location>
</feature>
<dbReference type="RefSeq" id="WP_144637053.1">
    <property type="nucleotide sequence ID" value="NZ_BNAX01000005.1"/>
</dbReference>
<dbReference type="PANTHER" id="PTHR36840:SF1">
    <property type="entry name" value="BLL5714 PROTEIN"/>
    <property type="match status" value="1"/>
</dbReference>
<dbReference type="Pfam" id="PF06772">
    <property type="entry name" value="LtrA"/>
    <property type="match status" value="1"/>
</dbReference>
<organism evidence="2 3">
    <name type="scientific">Amycolatopsis acidiphila</name>
    <dbReference type="NCBI Taxonomy" id="715473"/>
    <lineage>
        <taxon>Bacteria</taxon>
        <taxon>Bacillati</taxon>
        <taxon>Actinomycetota</taxon>
        <taxon>Actinomycetes</taxon>
        <taxon>Pseudonocardiales</taxon>
        <taxon>Pseudonocardiaceae</taxon>
        <taxon>Amycolatopsis</taxon>
    </lineage>
</organism>
<feature type="transmembrane region" description="Helical" evidence="1">
    <location>
        <begin position="205"/>
        <end position="221"/>
    </location>
</feature>
<keyword evidence="3" id="KW-1185">Reference proteome</keyword>
<feature type="transmembrane region" description="Helical" evidence="1">
    <location>
        <begin position="332"/>
        <end position="351"/>
    </location>
</feature>
<accession>A0A558AG98</accession>
<dbReference type="Proteomes" id="UP000318578">
    <property type="component" value="Unassembled WGS sequence"/>
</dbReference>
<protein>
    <submittedName>
        <fullName evidence="2">Low temperature requirement protein A</fullName>
    </submittedName>
</protein>
<evidence type="ECO:0000313" key="2">
    <source>
        <dbReference type="EMBL" id="TVT23292.1"/>
    </source>
</evidence>
<feature type="transmembrane region" description="Helical" evidence="1">
    <location>
        <begin position="304"/>
        <end position="325"/>
    </location>
</feature>
<dbReference type="PANTHER" id="PTHR36840">
    <property type="entry name" value="BLL5714 PROTEIN"/>
    <property type="match status" value="1"/>
</dbReference>
<name>A0A558AG98_9PSEU</name>
<comment type="caution">
    <text evidence="2">The sequence shown here is derived from an EMBL/GenBank/DDBJ whole genome shotgun (WGS) entry which is preliminary data.</text>
</comment>
<dbReference type="AlphaFoldDB" id="A0A558AG98"/>
<proteinExistence type="predicted"/>
<gene>
    <name evidence="2" type="ORF">FNH06_10395</name>
</gene>
<keyword evidence="1" id="KW-1133">Transmembrane helix</keyword>
<keyword evidence="1" id="KW-0472">Membrane</keyword>
<feature type="transmembrane region" description="Helical" evidence="1">
    <location>
        <begin position="72"/>
        <end position="90"/>
    </location>
</feature>
<feature type="transmembrane region" description="Helical" evidence="1">
    <location>
        <begin position="12"/>
        <end position="28"/>
    </location>
</feature>
<feature type="transmembrane region" description="Helical" evidence="1">
    <location>
        <begin position="272"/>
        <end position="292"/>
    </location>
</feature>
<dbReference type="OrthoDB" id="7698234at2"/>
<reference evidence="2 3" key="1">
    <citation type="submission" date="2019-07" db="EMBL/GenBank/DDBJ databases">
        <title>New species of Amycolatopsis and Streptomyces.</title>
        <authorList>
            <person name="Duangmal K."/>
            <person name="Teo W.F.A."/>
            <person name="Lipun K."/>
        </authorList>
    </citation>
    <scope>NUCLEOTIDE SEQUENCE [LARGE SCALE GENOMIC DNA]</scope>
    <source>
        <strain evidence="2 3">JCM 30562</strain>
    </source>
</reference>
<sequence length="381" mass="40328">MAEETERHASWLELFFDLVAVAGVAQLAHLVHESTSLGDVGLYVVCFLAFWTVWMCFTVYGNVTRGAARTAPVLGAMLALAIMAAAVGHLEADRAKAFAIAYIAARALSDRVWQNRTSVRIVVDWPVAQIGLGVVPWVVSLWADAPWRYGLWALGLAVDLLITFTVTGERMAAGLGGRRGEQRRRPVPQSSEPVHLDAAHFGERLGLFMIIVLGEGVLVVTEGMTSAEHWTGAVYRVVFGALGLLAALWAVALQGGFGGIPFLRANALRPRLMLPAHCLTAGILAALASGLGDLVGHEHVSTGTRWLLCGTVAALCVLGALAGAAAGRGARWTVAVLAPGLLVPALVGFLHPGPLATVWPLTAAVVAQLAVTRFLPRPTRQ</sequence>
<evidence type="ECO:0000313" key="3">
    <source>
        <dbReference type="Proteomes" id="UP000318578"/>
    </source>
</evidence>
<dbReference type="InterPro" id="IPR010640">
    <property type="entry name" value="Low_temperature_requirement_A"/>
</dbReference>
<dbReference type="EMBL" id="VJZA01000012">
    <property type="protein sequence ID" value="TVT23292.1"/>
    <property type="molecule type" value="Genomic_DNA"/>
</dbReference>
<keyword evidence="1" id="KW-0812">Transmembrane</keyword>
<feature type="transmembrane region" description="Helical" evidence="1">
    <location>
        <begin position="233"/>
        <end position="260"/>
    </location>
</feature>
<feature type="transmembrane region" description="Helical" evidence="1">
    <location>
        <begin position="149"/>
        <end position="168"/>
    </location>
</feature>